<feature type="transmembrane region" description="Helical" evidence="1">
    <location>
        <begin position="29"/>
        <end position="46"/>
    </location>
</feature>
<proteinExistence type="predicted"/>
<feature type="transmembrane region" description="Helical" evidence="1">
    <location>
        <begin position="6"/>
        <end position="22"/>
    </location>
</feature>
<keyword evidence="1" id="KW-0812">Transmembrane</keyword>
<keyword evidence="1" id="KW-1133">Transmembrane helix</keyword>
<sequence length="89" mass="10008">MGDQELLLLLAVACMVMIGVTGKAFGRHCYIAHAIIFLCYTCALVYGMIEHGAYGTSLLWFVLLASAYLLHILLMSFLLIRKAWLNQKR</sequence>
<gene>
    <name evidence="2" type="ORF">GTC17253_23620</name>
</gene>
<name>A0AB33IWU5_9BACT</name>
<dbReference type="EMBL" id="AP035785">
    <property type="protein sequence ID" value="BFO72396.1"/>
    <property type="molecule type" value="Genomic_DNA"/>
</dbReference>
<keyword evidence="1" id="KW-0472">Membrane</keyword>
<feature type="transmembrane region" description="Helical" evidence="1">
    <location>
        <begin position="58"/>
        <end position="80"/>
    </location>
</feature>
<evidence type="ECO:0000313" key="2">
    <source>
        <dbReference type="EMBL" id="BFO72396.1"/>
    </source>
</evidence>
<evidence type="ECO:0008006" key="3">
    <source>
        <dbReference type="Google" id="ProtNLM"/>
    </source>
</evidence>
<accession>A0AB33IWU5</accession>
<reference evidence="2" key="1">
    <citation type="submission" date="2024-07" db="EMBL/GenBank/DDBJ databases">
        <title>Complete genome sequence of Prevotella sp. YM-2024 GTC17253.</title>
        <authorList>
            <person name="Hayashi M."/>
            <person name="Muto Y."/>
            <person name="Tanaka K."/>
            <person name="Niwa H."/>
        </authorList>
    </citation>
    <scope>NUCLEOTIDE SEQUENCE</scope>
    <source>
        <strain evidence="2">GTC17253</strain>
    </source>
</reference>
<protein>
    <recommendedName>
        <fullName evidence="3">Inner membrane protein</fullName>
    </recommendedName>
</protein>
<organism evidence="2">
    <name type="scientific">Prevotella sp. GTC17253</name>
    <dbReference type="NCBI Taxonomy" id="3236793"/>
    <lineage>
        <taxon>Bacteria</taxon>
        <taxon>Pseudomonadati</taxon>
        <taxon>Bacteroidota</taxon>
        <taxon>Bacteroidia</taxon>
        <taxon>Bacteroidales</taxon>
        <taxon>Prevotellaceae</taxon>
        <taxon>Prevotella</taxon>
    </lineage>
</organism>
<evidence type="ECO:0000256" key="1">
    <source>
        <dbReference type="SAM" id="Phobius"/>
    </source>
</evidence>
<dbReference type="AlphaFoldDB" id="A0AB33IWU5"/>